<dbReference type="PANTHER" id="PTHR42686">
    <property type="entry name" value="GH17980P-RELATED"/>
    <property type="match status" value="1"/>
</dbReference>
<dbReference type="SUPFAM" id="SSF51430">
    <property type="entry name" value="NAD(P)-linked oxidoreductase"/>
    <property type="match status" value="1"/>
</dbReference>
<organism evidence="2 3">
    <name type="scientific">Stutzerimonas stutzeri (strain ATCC 17588 / DSM 5190 / CCUG 11256 / JCM 5965 / LMG 11199 / NBRC 14165 / NCIMB 11358 / Stanier 221)</name>
    <name type="common">Pseudomonas stutzeri</name>
    <dbReference type="NCBI Taxonomy" id="96563"/>
    <lineage>
        <taxon>Bacteria</taxon>
        <taxon>Pseudomonadati</taxon>
        <taxon>Pseudomonadota</taxon>
        <taxon>Gammaproteobacteria</taxon>
        <taxon>Pseudomonadales</taxon>
        <taxon>Pseudomonadaceae</taxon>
        <taxon>Stutzerimonas</taxon>
    </lineage>
</organism>
<dbReference type="KEGG" id="psz:PSTAB_1902"/>
<dbReference type="EMBL" id="CP002881">
    <property type="protein sequence ID" value="AEJ05183.1"/>
    <property type="molecule type" value="Genomic_DNA"/>
</dbReference>
<dbReference type="HOGENOM" id="CLU_023205_5_0_6"/>
<dbReference type="InterPro" id="IPR036812">
    <property type="entry name" value="NAD(P)_OxRdtase_dom_sf"/>
</dbReference>
<dbReference type="Gene3D" id="3.20.20.100">
    <property type="entry name" value="NADP-dependent oxidoreductase domain"/>
    <property type="match status" value="1"/>
</dbReference>
<dbReference type="Proteomes" id="UP000008932">
    <property type="component" value="Chromosome"/>
</dbReference>
<dbReference type="PANTHER" id="PTHR42686:SF1">
    <property type="entry name" value="GH17980P-RELATED"/>
    <property type="match status" value="1"/>
</dbReference>
<evidence type="ECO:0000313" key="3">
    <source>
        <dbReference type="Proteomes" id="UP000008932"/>
    </source>
</evidence>
<protein>
    <submittedName>
        <fullName evidence="2">Aldo/keto reductase family oxidoreductase</fullName>
    </submittedName>
</protein>
<proteinExistence type="predicted"/>
<dbReference type="GO" id="GO:0016491">
    <property type="term" value="F:oxidoreductase activity"/>
    <property type="evidence" value="ECO:0007669"/>
    <property type="project" value="InterPro"/>
</dbReference>
<reference key="2">
    <citation type="submission" date="2011-06" db="EMBL/GenBank/DDBJ databases">
        <title>Complete Genome Sequence of Pseudomonas stutzeri Strain CGMCC 1.1803.</title>
        <authorList>
            <person name="Yan Y."/>
            <person name="Chen M."/>
            <person name="Lu W."/>
            <person name="Zhang W."/>
            <person name="Ping S."/>
            <person name="Lin M."/>
        </authorList>
    </citation>
    <scope>NUCLEOTIDE SEQUENCE</scope>
    <source>
        <strain>ATCC 17588</strain>
    </source>
</reference>
<name>F8H9G1_STUS2</name>
<dbReference type="GO" id="GO:0005829">
    <property type="term" value="C:cytosol"/>
    <property type="evidence" value="ECO:0007669"/>
    <property type="project" value="TreeGrafter"/>
</dbReference>
<dbReference type="CDD" id="cd19152">
    <property type="entry name" value="AKR_AKR15A"/>
    <property type="match status" value="1"/>
</dbReference>
<gene>
    <name evidence="2" type="ordered locus">PSTAB_1902</name>
</gene>
<sequence length="341" mass="37997">MQSHADSGRRHLHPKEDSMRITLPRIGLGGAPLGNMFHPLSEETADATLNAAWDAGFRYYDVSPHYGAGLAEQRFGRLLSGKPRDEYVLSTKVGRLLQPASQPENAKPFVDELPNKRVPDYSADGARRSIEDSLERMGVDRLDVVFIHDVSEDQWGPQWREYFQQAMNGAAKALTQLRDEGVIRGWGLGVNLVEPCRLALEQSDPNVFLLAGRYSLLEHDEALDTLFPTCQARDVGVVVGGPFNSGVLAGGDHYEYDQIPPQVAQRREQLKAAAERCGVDLRAAVLHFCLANPVVASVIPGTANPERPRQYMEYFNTQVPREFWQTLKRDGLLREDAPVPI</sequence>
<reference evidence="2 3" key="1">
    <citation type="journal article" date="2011" name="J. Bacteriol.">
        <title>Complete Genome Sequence of the Type Strain Pseudomonas stutzeri CGMCC 1.1803.</title>
        <authorList>
            <person name="Chen M."/>
            <person name="Yan Y."/>
            <person name="Zhang W."/>
            <person name="Lu W."/>
            <person name="Wang J."/>
            <person name="Ping S."/>
            <person name="Lin M."/>
        </authorList>
    </citation>
    <scope>NUCLEOTIDE SEQUENCE [LARGE SCALE GENOMIC DNA]</scope>
    <source>
        <strain evidence="3">ATCC 17588 / DSM 5190 / CCUG 11256 / JCM 5965 / LMG 11199 / NCIMB 11358 / Stanier 221</strain>
    </source>
</reference>
<dbReference type="AlphaFoldDB" id="F8H9G1"/>
<evidence type="ECO:0000313" key="2">
    <source>
        <dbReference type="EMBL" id="AEJ05183.1"/>
    </source>
</evidence>
<dbReference type="Pfam" id="PF00248">
    <property type="entry name" value="Aldo_ket_red"/>
    <property type="match status" value="1"/>
</dbReference>
<accession>F8H9G1</accession>
<feature type="domain" description="NADP-dependent oxidoreductase" evidence="1">
    <location>
        <begin position="25"/>
        <end position="328"/>
    </location>
</feature>
<reference evidence="3" key="3">
    <citation type="submission" date="2011-06" db="EMBL/GenBank/DDBJ databases">
        <title>Complete genome sequence of Pseudomonas stutzeri strain CGMCC 1.1803.</title>
        <authorList>
            <person name="Yan Y."/>
            <person name="Chen M."/>
            <person name="Lu W."/>
            <person name="Zhang W."/>
            <person name="Ping S."/>
            <person name="Lin M."/>
        </authorList>
    </citation>
    <scope>NUCLEOTIDE SEQUENCE [LARGE SCALE GENOMIC DNA]</scope>
    <source>
        <strain evidence="3">ATCC 17588 / DSM 5190 / CCUG 11256 / JCM 5965 / LMG 11199 / NCIMB 11358 / Stanier 221</strain>
    </source>
</reference>
<dbReference type="InterPro" id="IPR023210">
    <property type="entry name" value="NADP_OxRdtase_dom"/>
</dbReference>
<evidence type="ECO:0000259" key="1">
    <source>
        <dbReference type="Pfam" id="PF00248"/>
    </source>
</evidence>
<dbReference type="InterPro" id="IPR020471">
    <property type="entry name" value="AKR"/>
</dbReference>